<dbReference type="STRING" id="268505.A0A2A9PH46"/>
<dbReference type="PANTHER" id="PTHR10671:SF108">
    <property type="entry name" value="CLAUDIN FAMILY PROTEIN-RELATED"/>
    <property type="match status" value="1"/>
</dbReference>
<feature type="transmembrane region" description="Helical" evidence="5">
    <location>
        <begin position="7"/>
        <end position="26"/>
    </location>
</feature>
<comment type="caution">
    <text evidence="6">The sequence shown here is derived from an EMBL/GenBank/DDBJ whole genome shotgun (WGS) entry which is preliminary data.</text>
</comment>
<keyword evidence="7" id="KW-1185">Reference proteome</keyword>
<sequence length="198" mass="21260">MTRVSIYASALTGFVAATAMLIASIATPNWISYSVTTAKGDHVGKNIGLHKSCSNLGTPHCHEYPTADMCENGLRSFCSLWRTISFMASLATILCLGCLTSFLVVMRGGKYKRETGWPFVTGMLSVVAVVELVLVSMMAYLLNYDSQFSVPGWHLAFSWYLATFSAVICVLSAAGLVASAYLMPPEGGYESLADPVDG</sequence>
<dbReference type="Gene3D" id="1.20.140.150">
    <property type="match status" value="1"/>
</dbReference>
<dbReference type="InterPro" id="IPR050579">
    <property type="entry name" value="PMP-22/EMP/MP20-like"/>
</dbReference>
<keyword evidence="2 5" id="KW-0812">Transmembrane</keyword>
<evidence type="ECO:0000256" key="1">
    <source>
        <dbReference type="ARBA" id="ARBA00004141"/>
    </source>
</evidence>
<dbReference type="OrthoDB" id="61370at2759"/>
<name>A0A2A9PH46_OPHUN</name>
<comment type="subcellular location">
    <subcellularLocation>
        <location evidence="1">Membrane</location>
        <topology evidence="1">Multi-pass membrane protein</topology>
    </subcellularLocation>
</comment>
<evidence type="ECO:0000313" key="7">
    <source>
        <dbReference type="Proteomes" id="UP000037136"/>
    </source>
</evidence>
<dbReference type="GO" id="GO:0016020">
    <property type="term" value="C:membrane"/>
    <property type="evidence" value="ECO:0007669"/>
    <property type="project" value="UniProtKB-SubCell"/>
</dbReference>
<evidence type="ECO:0000256" key="5">
    <source>
        <dbReference type="SAM" id="Phobius"/>
    </source>
</evidence>
<keyword evidence="4 5" id="KW-0472">Membrane</keyword>
<reference evidence="6 7" key="2">
    <citation type="journal article" date="2017" name="Sci. Rep.">
        <title>Ant-infecting Ophiocordyceps genomes reveal a high diversity of potential behavioral manipulation genes and a possible major role for enterotoxins.</title>
        <authorList>
            <person name="de Bekker C."/>
            <person name="Ohm R.A."/>
            <person name="Evans H.C."/>
            <person name="Brachmann A."/>
            <person name="Hughes D.P."/>
        </authorList>
    </citation>
    <scope>NUCLEOTIDE SEQUENCE [LARGE SCALE GENOMIC DNA]</scope>
    <source>
        <strain evidence="6 7">SC16a</strain>
    </source>
</reference>
<dbReference type="AlphaFoldDB" id="A0A2A9PH46"/>
<evidence type="ECO:0000256" key="4">
    <source>
        <dbReference type="ARBA" id="ARBA00023136"/>
    </source>
</evidence>
<evidence type="ECO:0000256" key="2">
    <source>
        <dbReference type="ARBA" id="ARBA00022692"/>
    </source>
</evidence>
<gene>
    <name evidence="6" type="ORF">XA68_10276</name>
</gene>
<dbReference type="EMBL" id="LAZP02000106">
    <property type="protein sequence ID" value="PFH60815.1"/>
    <property type="molecule type" value="Genomic_DNA"/>
</dbReference>
<proteinExistence type="predicted"/>
<feature type="transmembrane region" description="Helical" evidence="5">
    <location>
        <begin position="157"/>
        <end position="182"/>
    </location>
</feature>
<accession>A0A2A9PH46</accession>
<feature type="transmembrane region" description="Helical" evidence="5">
    <location>
        <begin position="117"/>
        <end position="142"/>
    </location>
</feature>
<reference evidence="6 7" key="1">
    <citation type="journal article" date="2015" name="BMC Genomics">
        <title>Gene expression during zombie ant biting behavior reflects the complexity underlying fungal parasitic behavioral manipulation.</title>
        <authorList>
            <person name="de Bekker C."/>
            <person name="Ohm R.A."/>
            <person name="Loreto R.G."/>
            <person name="Sebastian A."/>
            <person name="Albert I."/>
            <person name="Merrow M."/>
            <person name="Brachmann A."/>
            <person name="Hughes D.P."/>
        </authorList>
    </citation>
    <scope>NUCLEOTIDE SEQUENCE [LARGE SCALE GENOMIC DNA]</scope>
    <source>
        <strain evidence="6 7">SC16a</strain>
    </source>
</reference>
<feature type="transmembrane region" description="Helical" evidence="5">
    <location>
        <begin position="84"/>
        <end position="105"/>
    </location>
</feature>
<organism evidence="6 7">
    <name type="scientific">Ophiocordyceps unilateralis</name>
    <name type="common">Zombie-ant fungus</name>
    <name type="synonym">Torrubia unilateralis</name>
    <dbReference type="NCBI Taxonomy" id="268505"/>
    <lineage>
        <taxon>Eukaryota</taxon>
        <taxon>Fungi</taxon>
        <taxon>Dikarya</taxon>
        <taxon>Ascomycota</taxon>
        <taxon>Pezizomycotina</taxon>
        <taxon>Sordariomycetes</taxon>
        <taxon>Hypocreomycetidae</taxon>
        <taxon>Hypocreales</taxon>
        <taxon>Ophiocordycipitaceae</taxon>
        <taxon>Ophiocordyceps</taxon>
    </lineage>
</organism>
<evidence type="ECO:0000313" key="6">
    <source>
        <dbReference type="EMBL" id="PFH60815.1"/>
    </source>
</evidence>
<keyword evidence="3 5" id="KW-1133">Transmembrane helix</keyword>
<evidence type="ECO:0000256" key="3">
    <source>
        <dbReference type="ARBA" id="ARBA00022989"/>
    </source>
</evidence>
<dbReference type="Proteomes" id="UP000037136">
    <property type="component" value="Unassembled WGS sequence"/>
</dbReference>
<protein>
    <recommendedName>
        <fullName evidence="8">Pre-mRNA splicing factor</fullName>
    </recommendedName>
</protein>
<dbReference type="PANTHER" id="PTHR10671">
    <property type="entry name" value="EPITHELIAL MEMBRANE PROTEIN-RELATED"/>
    <property type="match status" value="1"/>
</dbReference>
<evidence type="ECO:0008006" key="8">
    <source>
        <dbReference type="Google" id="ProtNLM"/>
    </source>
</evidence>